<protein>
    <recommendedName>
        <fullName evidence="3">CarboxypepD_reg-like domain-containing protein</fullName>
    </recommendedName>
</protein>
<evidence type="ECO:0000313" key="2">
    <source>
        <dbReference type="Proteomes" id="UP001501496"/>
    </source>
</evidence>
<evidence type="ECO:0008006" key="3">
    <source>
        <dbReference type="Google" id="ProtNLM"/>
    </source>
</evidence>
<dbReference type="Pfam" id="PF13715">
    <property type="entry name" value="CarbopepD_reg_2"/>
    <property type="match status" value="1"/>
</dbReference>
<keyword evidence="2" id="KW-1185">Reference proteome</keyword>
<proteinExistence type="predicted"/>
<sequence>MKNIFFVVILLVTVSGFSQNLNRIQVNGKVIVESADVSGITVFNKTLNIGTITNENGEFTLDVKLNNIIEVSGVQYKNITFNVNEDIIESKSIKVFLIHEINELDEVVVFSKGLTGNLNADLEARTPYKLKLDVLYFGIKNRNEFEFEKDNTTKVNSVAMDAQHLPAMVNGLNIKNIVDQLLLPLFRSGVKNKKNADVPEVPAHSIKYYLGSEFLVNNFDIPEHRVEAFVRFVLDSDFDYNLLNYGKEMELLQLLSDKSVAFLNR</sequence>
<dbReference type="RefSeq" id="WP_344789006.1">
    <property type="nucleotide sequence ID" value="NZ_BAABCA010000006.1"/>
</dbReference>
<reference evidence="2" key="1">
    <citation type="journal article" date="2019" name="Int. J. Syst. Evol. Microbiol.">
        <title>The Global Catalogue of Microorganisms (GCM) 10K type strain sequencing project: providing services to taxonomists for standard genome sequencing and annotation.</title>
        <authorList>
            <consortium name="The Broad Institute Genomics Platform"/>
            <consortium name="The Broad Institute Genome Sequencing Center for Infectious Disease"/>
            <person name="Wu L."/>
            <person name="Ma J."/>
        </authorList>
    </citation>
    <scope>NUCLEOTIDE SEQUENCE [LARGE SCALE GENOMIC DNA]</scope>
    <source>
        <strain evidence="2">JCM 17630</strain>
    </source>
</reference>
<dbReference type="Proteomes" id="UP001501496">
    <property type="component" value="Unassembled WGS sequence"/>
</dbReference>
<dbReference type="EMBL" id="BAABCA010000006">
    <property type="protein sequence ID" value="GAA4238399.1"/>
    <property type="molecule type" value="Genomic_DNA"/>
</dbReference>
<dbReference type="InterPro" id="IPR008969">
    <property type="entry name" value="CarboxyPept-like_regulatory"/>
</dbReference>
<comment type="caution">
    <text evidence="1">The sequence shown here is derived from an EMBL/GenBank/DDBJ whole genome shotgun (WGS) entry which is preliminary data.</text>
</comment>
<evidence type="ECO:0000313" key="1">
    <source>
        <dbReference type="EMBL" id="GAA4238399.1"/>
    </source>
</evidence>
<name>A0ABP8CEZ8_9FLAO</name>
<gene>
    <name evidence="1" type="ORF">GCM10022291_28720</name>
</gene>
<dbReference type="SUPFAM" id="SSF49464">
    <property type="entry name" value="Carboxypeptidase regulatory domain-like"/>
    <property type="match status" value="1"/>
</dbReference>
<accession>A0ABP8CEZ8</accession>
<organism evidence="1 2">
    <name type="scientific">Postechiella marina</name>
    <dbReference type="NCBI Taxonomy" id="943941"/>
    <lineage>
        <taxon>Bacteria</taxon>
        <taxon>Pseudomonadati</taxon>
        <taxon>Bacteroidota</taxon>
        <taxon>Flavobacteriia</taxon>
        <taxon>Flavobacteriales</taxon>
        <taxon>Flavobacteriaceae</taxon>
        <taxon>Postechiella</taxon>
    </lineage>
</organism>